<reference evidence="2 3" key="1">
    <citation type="journal article" date="2021" name="Commun. Biol.">
        <title>The genome of Shorea leprosula (Dipterocarpaceae) highlights the ecological relevance of drought in aseasonal tropical rainforests.</title>
        <authorList>
            <person name="Ng K.K.S."/>
            <person name="Kobayashi M.J."/>
            <person name="Fawcett J.A."/>
            <person name="Hatakeyama M."/>
            <person name="Paape T."/>
            <person name="Ng C.H."/>
            <person name="Ang C.C."/>
            <person name="Tnah L.H."/>
            <person name="Lee C.T."/>
            <person name="Nishiyama T."/>
            <person name="Sese J."/>
            <person name="O'Brien M.J."/>
            <person name="Copetti D."/>
            <person name="Mohd Noor M.I."/>
            <person name="Ong R.C."/>
            <person name="Putra M."/>
            <person name="Sireger I.Z."/>
            <person name="Indrioko S."/>
            <person name="Kosugi Y."/>
            <person name="Izuno A."/>
            <person name="Isagi Y."/>
            <person name="Lee S.L."/>
            <person name="Shimizu K.K."/>
        </authorList>
    </citation>
    <scope>NUCLEOTIDE SEQUENCE [LARGE SCALE GENOMIC DNA]</scope>
    <source>
        <strain evidence="2">214</strain>
    </source>
</reference>
<dbReference type="EMBL" id="BPVZ01000040">
    <property type="protein sequence ID" value="GKV14277.1"/>
    <property type="molecule type" value="Genomic_DNA"/>
</dbReference>
<proteinExistence type="predicted"/>
<dbReference type="InterPro" id="IPR006839">
    <property type="entry name" value="DarP"/>
</dbReference>
<organism evidence="2 3">
    <name type="scientific">Rubroshorea leprosula</name>
    <dbReference type="NCBI Taxonomy" id="152421"/>
    <lineage>
        <taxon>Eukaryota</taxon>
        <taxon>Viridiplantae</taxon>
        <taxon>Streptophyta</taxon>
        <taxon>Embryophyta</taxon>
        <taxon>Tracheophyta</taxon>
        <taxon>Spermatophyta</taxon>
        <taxon>Magnoliopsida</taxon>
        <taxon>eudicotyledons</taxon>
        <taxon>Gunneridae</taxon>
        <taxon>Pentapetalae</taxon>
        <taxon>rosids</taxon>
        <taxon>malvids</taxon>
        <taxon>Malvales</taxon>
        <taxon>Dipterocarpaceae</taxon>
        <taxon>Rubroshorea</taxon>
    </lineage>
</organism>
<feature type="compositionally biased region" description="Acidic residues" evidence="1">
    <location>
        <begin position="1"/>
        <end position="17"/>
    </location>
</feature>
<dbReference type="PANTHER" id="PTHR36898">
    <property type="entry name" value="OSJNBB0026I12.6 PROTEIN"/>
    <property type="match status" value="1"/>
</dbReference>
<evidence type="ECO:0000313" key="2">
    <source>
        <dbReference type="EMBL" id="GKV14277.1"/>
    </source>
</evidence>
<evidence type="ECO:0000313" key="3">
    <source>
        <dbReference type="Proteomes" id="UP001054252"/>
    </source>
</evidence>
<name>A0AAV5JL47_9ROSI</name>
<dbReference type="SUPFAM" id="SSF158710">
    <property type="entry name" value="PSPTO4464-like"/>
    <property type="match status" value="1"/>
</dbReference>
<dbReference type="Proteomes" id="UP001054252">
    <property type="component" value="Unassembled WGS sequence"/>
</dbReference>
<protein>
    <submittedName>
        <fullName evidence="2">Uncharacterized protein</fullName>
    </submittedName>
</protein>
<gene>
    <name evidence="2" type="ORF">SLEP1_g25177</name>
</gene>
<dbReference type="Gene3D" id="1.10.60.30">
    <property type="entry name" value="PSPTO4464-like domains"/>
    <property type="match status" value="1"/>
</dbReference>
<dbReference type="Pfam" id="PF04751">
    <property type="entry name" value="DarP"/>
    <property type="match status" value="1"/>
</dbReference>
<dbReference type="AlphaFoldDB" id="A0AAV5JL47"/>
<dbReference type="PANTHER" id="PTHR36898:SF1">
    <property type="entry name" value="OS04G0250700 PROTEIN"/>
    <property type="match status" value="1"/>
</dbReference>
<keyword evidence="3" id="KW-1185">Reference proteome</keyword>
<comment type="caution">
    <text evidence="2">The sequence shown here is derived from an EMBL/GenBank/DDBJ whole genome shotgun (WGS) entry which is preliminary data.</text>
</comment>
<accession>A0AAV5JL47</accession>
<sequence>MEDEDHDEESESEDEDQVSQAHTNIASRWFDGLISKDITITNEVYSINSIDFDRQELRKLVRRVHAMKDKRQGVTEENDGAQMDAEIMGAKKSLTRFLRAIARQLPNE</sequence>
<feature type="region of interest" description="Disordered" evidence="1">
    <location>
        <begin position="1"/>
        <end position="22"/>
    </location>
</feature>
<dbReference type="InterPro" id="IPR023153">
    <property type="entry name" value="DarP_sf"/>
</dbReference>
<evidence type="ECO:0000256" key="1">
    <source>
        <dbReference type="SAM" id="MobiDB-lite"/>
    </source>
</evidence>